<dbReference type="EMBL" id="LCDF01000008">
    <property type="protein sequence ID" value="KKS48478.1"/>
    <property type="molecule type" value="Genomic_DNA"/>
</dbReference>
<gene>
    <name evidence="3" type="ORF">UV11_C0008G0017</name>
</gene>
<feature type="domain" description="GIY-YIG" evidence="2">
    <location>
        <begin position="19"/>
        <end position="95"/>
    </location>
</feature>
<evidence type="ECO:0000313" key="4">
    <source>
        <dbReference type="Proteomes" id="UP000034036"/>
    </source>
</evidence>
<comment type="caution">
    <text evidence="3">The sequence shown here is derived from an EMBL/GenBank/DDBJ whole genome shotgun (WGS) entry which is preliminary data.</text>
</comment>
<organism evidence="3 4">
    <name type="scientific">Candidatus Giovannonibacteria bacterium GW2011_GWF2_42_19</name>
    <dbReference type="NCBI Taxonomy" id="1618659"/>
    <lineage>
        <taxon>Bacteria</taxon>
        <taxon>Candidatus Giovannoniibacteriota</taxon>
    </lineage>
</organism>
<dbReference type="Proteomes" id="UP000034036">
    <property type="component" value="Unassembled WGS sequence"/>
</dbReference>
<dbReference type="InterPro" id="IPR000305">
    <property type="entry name" value="GIY-YIG_endonuc"/>
</dbReference>
<name>A0A0G1CFX5_9BACT</name>
<sequence>MEKLLNLKNQDRQNARTLMYYFTYILECKDGSLYIGSTNNLEERIKQHNSLKSGAHYTKIRRPVVLKYFEKFKSLAKARKREAEIKKWKRIKKINLINNVKWKMLFK</sequence>
<dbReference type="CDD" id="cd10456">
    <property type="entry name" value="GIY-YIG_UPF0213"/>
    <property type="match status" value="1"/>
</dbReference>
<dbReference type="SMART" id="SM00465">
    <property type="entry name" value="GIYc"/>
    <property type="match status" value="1"/>
</dbReference>
<dbReference type="Pfam" id="PF01541">
    <property type="entry name" value="GIY-YIG"/>
    <property type="match status" value="1"/>
</dbReference>
<dbReference type="AlphaFoldDB" id="A0A0G1CFX5"/>
<evidence type="ECO:0000259" key="2">
    <source>
        <dbReference type="PROSITE" id="PS50164"/>
    </source>
</evidence>
<evidence type="ECO:0000256" key="1">
    <source>
        <dbReference type="ARBA" id="ARBA00007435"/>
    </source>
</evidence>
<reference evidence="3 4" key="1">
    <citation type="journal article" date="2015" name="Nature">
        <title>rRNA introns, odd ribosomes, and small enigmatic genomes across a large radiation of phyla.</title>
        <authorList>
            <person name="Brown C.T."/>
            <person name="Hug L.A."/>
            <person name="Thomas B.C."/>
            <person name="Sharon I."/>
            <person name="Castelle C.J."/>
            <person name="Singh A."/>
            <person name="Wilkins M.J."/>
            <person name="Williams K.H."/>
            <person name="Banfield J.F."/>
        </authorList>
    </citation>
    <scope>NUCLEOTIDE SEQUENCE [LARGE SCALE GENOMIC DNA]</scope>
</reference>
<protein>
    <submittedName>
        <fullName evidence="3">Excinuclease ABC C subunit domain protein</fullName>
    </submittedName>
</protein>
<dbReference type="InterPro" id="IPR050190">
    <property type="entry name" value="UPF0213_domain"/>
</dbReference>
<dbReference type="Gene3D" id="3.40.1440.10">
    <property type="entry name" value="GIY-YIG endonuclease"/>
    <property type="match status" value="1"/>
</dbReference>
<evidence type="ECO:0000313" key="3">
    <source>
        <dbReference type="EMBL" id="KKS48478.1"/>
    </source>
</evidence>
<dbReference type="STRING" id="1618659.UV11_C0008G0017"/>
<proteinExistence type="inferred from homology"/>
<dbReference type="PROSITE" id="PS50164">
    <property type="entry name" value="GIY_YIG"/>
    <property type="match status" value="1"/>
</dbReference>
<dbReference type="SUPFAM" id="SSF82771">
    <property type="entry name" value="GIY-YIG endonuclease"/>
    <property type="match status" value="1"/>
</dbReference>
<accession>A0A0G1CFX5</accession>
<dbReference type="PANTHER" id="PTHR34477">
    <property type="entry name" value="UPF0213 PROTEIN YHBQ"/>
    <property type="match status" value="1"/>
</dbReference>
<dbReference type="InterPro" id="IPR035901">
    <property type="entry name" value="GIY-YIG_endonuc_sf"/>
</dbReference>
<dbReference type="PATRIC" id="fig|1618659.3.peg.339"/>
<comment type="similarity">
    <text evidence="1">Belongs to the UPF0213 family.</text>
</comment>
<dbReference type="PANTHER" id="PTHR34477:SF1">
    <property type="entry name" value="UPF0213 PROTEIN YHBQ"/>
    <property type="match status" value="1"/>
</dbReference>